<dbReference type="Proteomes" id="UP001161017">
    <property type="component" value="Unassembled WGS sequence"/>
</dbReference>
<evidence type="ECO:0000313" key="2">
    <source>
        <dbReference type="Proteomes" id="UP001161017"/>
    </source>
</evidence>
<evidence type="ECO:0000313" key="1">
    <source>
        <dbReference type="EMBL" id="MDI1487432.1"/>
    </source>
</evidence>
<name>A0AA43QKJ3_9LECA</name>
<organism evidence="1 2">
    <name type="scientific">Ramalina farinacea</name>
    <dbReference type="NCBI Taxonomy" id="258253"/>
    <lineage>
        <taxon>Eukaryota</taxon>
        <taxon>Fungi</taxon>
        <taxon>Dikarya</taxon>
        <taxon>Ascomycota</taxon>
        <taxon>Pezizomycotina</taxon>
        <taxon>Lecanoromycetes</taxon>
        <taxon>OSLEUM clade</taxon>
        <taxon>Lecanoromycetidae</taxon>
        <taxon>Lecanorales</taxon>
        <taxon>Lecanorineae</taxon>
        <taxon>Ramalinaceae</taxon>
        <taxon>Ramalina</taxon>
    </lineage>
</organism>
<comment type="caution">
    <text evidence="1">The sequence shown here is derived from an EMBL/GenBank/DDBJ whole genome shotgun (WGS) entry which is preliminary data.</text>
</comment>
<gene>
    <name evidence="1" type="ORF">OHK93_006702</name>
</gene>
<accession>A0AA43QKJ3</accession>
<dbReference type="AlphaFoldDB" id="A0AA43QKJ3"/>
<protein>
    <submittedName>
        <fullName evidence="1">Uncharacterized protein</fullName>
    </submittedName>
</protein>
<keyword evidence="2" id="KW-1185">Reference proteome</keyword>
<sequence>MTPNLAYNARLVNSEHSKTTDGPNILQFRAICIKLILSAKLVVVEDRHLRPHMKGGKRMYLLDQAHTRVGAVWHVSELDEILDREVELICLSRDPNANESDGELPGVDEWTTDGLINVMLIKRLPDSGLSERLTIGKVHENWIDVASPKEFVQLV</sequence>
<dbReference type="EMBL" id="JAPUFD010000005">
    <property type="protein sequence ID" value="MDI1487432.1"/>
    <property type="molecule type" value="Genomic_DNA"/>
</dbReference>
<proteinExistence type="predicted"/>
<reference evidence="1" key="1">
    <citation type="journal article" date="2023" name="Genome Biol. Evol.">
        <title>First Whole Genome Sequence and Flow Cytometry Genome Size Data for the Lichen-Forming Fungus Ramalina farinacea (Ascomycota).</title>
        <authorList>
            <person name="Llewellyn T."/>
            <person name="Mian S."/>
            <person name="Hill R."/>
            <person name="Leitch I.J."/>
            <person name="Gaya E."/>
        </authorList>
    </citation>
    <scope>NUCLEOTIDE SEQUENCE</scope>
    <source>
        <strain evidence="1">LIQ254RAFAR</strain>
    </source>
</reference>